<keyword evidence="1" id="KW-0812">Transmembrane</keyword>
<dbReference type="AlphaFoldDB" id="A0A9N8J007"/>
<proteinExistence type="predicted"/>
<dbReference type="EMBL" id="CAIJDE010000034">
    <property type="protein sequence ID" value="CAC9973720.1"/>
    <property type="molecule type" value="Genomic_DNA"/>
</dbReference>
<gene>
    <name evidence="2" type="ORF">FLAPXU55_01408</name>
</gene>
<accession>A0A9N8J007</accession>
<protein>
    <recommendedName>
        <fullName evidence="4">DUF3267 domain-containing protein</fullName>
    </recommendedName>
</protein>
<evidence type="ECO:0000313" key="3">
    <source>
        <dbReference type="Proteomes" id="UP000533639"/>
    </source>
</evidence>
<feature type="transmembrane region" description="Helical" evidence="1">
    <location>
        <begin position="60"/>
        <end position="88"/>
    </location>
</feature>
<feature type="transmembrane region" description="Helical" evidence="1">
    <location>
        <begin position="12"/>
        <end position="34"/>
    </location>
</feature>
<evidence type="ECO:0000313" key="2">
    <source>
        <dbReference type="EMBL" id="CAC9973720.1"/>
    </source>
</evidence>
<evidence type="ECO:0008006" key="4">
    <source>
        <dbReference type="Google" id="ProtNLM"/>
    </source>
</evidence>
<evidence type="ECO:0000256" key="1">
    <source>
        <dbReference type="SAM" id="Phobius"/>
    </source>
</evidence>
<sequence length="95" mass="11253">MKEISIDSKKVQFYGIVISIPIILFFLLILYLTWNELFVQNLKDIKASFQIFDNKKVNTILILLIPNLIIFIAIVVHEFIHGFLWHFFQKKDGNQ</sequence>
<keyword evidence="3" id="KW-1185">Reference proteome</keyword>
<reference evidence="2 3" key="1">
    <citation type="submission" date="2020-06" db="EMBL/GenBank/DDBJ databases">
        <authorList>
            <person name="Criscuolo A."/>
        </authorList>
    </citation>
    <scope>NUCLEOTIDE SEQUENCE [LARGE SCALE GENOMIC DNA]</scope>
    <source>
        <strain evidence="2">PXU-55</strain>
    </source>
</reference>
<name>A0A9N8J007_9FLAO</name>
<keyword evidence="1" id="KW-1133">Transmembrane helix</keyword>
<keyword evidence="1" id="KW-0472">Membrane</keyword>
<comment type="caution">
    <text evidence="2">The sequence shown here is derived from an EMBL/GenBank/DDBJ whole genome shotgun (WGS) entry which is preliminary data.</text>
</comment>
<organism evidence="2 3">
    <name type="scientific">Flavobacterium panici</name>
    <dbReference type="NCBI Taxonomy" id="2654843"/>
    <lineage>
        <taxon>Bacteria</taxon>
        <taxon>Pseudomonadati</taxon>
        <taxon>Bacteroidota</taxon>
        <taxon>Flavobacteriia</taxon>
        <taxon>Flavobacteriales</taxon>
        <taxon>Flavobacteriaceae</taxon>
        <taxon>Flavobacterium</taxon>
    </lineage>
</organism>
<dbReference type="Proteomes" id="UP000533639">
    <property type="component" value="Unassembled WGS sequence"/>
</dbReference>